<dbReference type="GO" id="GO:0016757">
    <property type="term" value="F:glycosyltransferase activity"/>
    <property type="evidence" value="ECO:0007669"/>
    <property type="project" value="InterPro"/>
</dbReference>
<evidence type="ECO:0000256" key="1">
    <source>
        <dbReference type="ARBA" id="ARBA00022679"/>
    </source>
</evidence>
<dbReference type="STRING" id="1227466.C464_09874"/>
<dbReference type="RefSeq" id="WP_006113503.1">
    <property type="nucleotide sequence ID" value="NZ_AOJL01000037.1"/>
</dbReference>
<protein>
    <submittedName>
        <fullName evidence="4">Glycosyltransferase family protein</fullName>
    </submittedName>
</protein>
<proteinExistence type="predicted"/>
<dbReference type="Gene3D" id="3.40.50.2000">
    <property type="entry name" value="Glycogen Phosphorylase B"/>
    <property type="match status" value="2"/>
</dbReference>
<evidence type="ECO:0000259" key="3">
    <source>
        <dbReference type="Pfam" id="PF13579"/>
    </source>
</evidence>
<dbReference type="SUPFAM" id="SSF53756">
    <property type="entry name" value="UDP-Glycosyltransferase/glycogen phosphorylase"/>
    <property type="match status" value="1"/>
</dbReference>
<evidence type="ECO:0000259" key="2">
    <source>
        <dbReference type="Pfam" id="PF00534"/>
    </source>
</evidence>
<feature type="domain" description="Glycosyl transferase family 1" evidence="2">
    <location>
        <begin position="223"/>
        <end position="390"/>
    </location>
</feature>
<dbReference type="AlphaFoldDB" id="M0EIS2"/>
<dbReference type="InterPro" id="IPR028098">
    <property type="entry name" value="Glyco_trans_4-like_N"/>
</dbReference>
<gene>
    <name evidence="4" type="ORF">C464_09874</name>
</gene>
<comment type="caution">
    <text evidence="4">The sequence shown here is derived from an EMBL/GenBank/DDBJ whole genome shotgun (WGS) entry which is preliminary data.</text>
</comment>
<keyword evidence="5" id="KW-1185">Reference proteome</keyword>
<dbReference type="EMBL" id="AOJL01000037">
    <property type="protein sequence ID" value="ELZ46958.1"/>
    <property type="molecule type" value="Genomic_DNA"/>
</dbReference>
<evidence type="ECO:0000313" key="4">
    <source>
        <dbReference type="EMBL" id="ELZ46958.1"/>
    </source>
</evidence>
<name>M0EIS2_9EURY</name>
<feature type="domain" description="Glycosyltransferase subfamily 4-like N-terminal" evidence="3">
    <location>
        <begin position="25"/>
        <end position="205"/>
    </location>
</feature>
<sequence>MAPEPEYLLVTEYFHPDTASTGQLMTDLAVGLNDRGLDMTVYTGQPNYHSGDNERQPKRSLHEGVLVRRIGAPQFRQASILRRLVNWTLFTVWMTALLLFERVERERRVVFVTCPPFMPVAMWFVCTVRGWEYTYIAYDLYPDEPAALGYFRKGGALDRIWGALDRRALLGAEHVVALGPVMKQRISAKGGPSFDADKIHVIHNWEDEEFITPMAKSDNWFSKEHGLEDQFTVLYSGNIAEFHDLETLVRAAAELEGENVQFLIIGEGDNKRRIVELAEEQGLRGDSVRFLPYQPWDDLPYSLTSADVSVVAVKEGFEGIVVSSKLYTAMASGQPVLTIAKANDDEARIVDRFDAGVQVEQGSVEEAAAAIKRYERNPELVDRHGANAREAFEENFVKDASIDRYHEMLAGPDRKTVKA</sequence>
<dbReference type="PANTHER" id="PTHR46401:SF2">
    <property type="entry name" value="GLYCOSYLTRANSFERASE WBBK-RELATED"/>
    <property type="match status" value="1"/>
</dbReference>
<keyword evidence="1 4" id="KW-0808">Transferase</keyword>
<dbReference type="PATRIC" id="fig|1227466.3.peg.1980"/>
<dbReference type="Proteomes" id="UP000011509">
    <property type="component" value="Unassembled WGS sequence"/>
</dbReference>
<reference evidence="4 5" key="1">
    <citation type="journal article" date="2014" name="PLoS Genet.">
        <title>Phylogenetically driven sequencing of extremely halophilic archaea reveals strategies for static and dynamic osmo-response.</title>
        <authorList>
            <person name="Becker E.A."/>
            <person name="Seitzer P.M."/>
            <person name="Tritt A."/>
            <person name="Larsen D."/>
            <person name="Krusor M."/>
            <person name="Yao A.I."/>
            <person name="Wu D."/>
            <person name="Madern D."/>
            <person name="Eisen J.A."/>
            <person name="Darling A.E."/>
            <person name="Facciotti M.T."/>
        </authorList>
    </citation>
    <scope>NUCLEOTIDE SEQUENCE [LARGE SCALE GENOMIC DNA]</scope>
    <source>
        <strain evidence="4 5">DSM 10284</strain>
    </source>
</reference>
<accession>M0EIS2</accession>
<dbReference type="Pfam" id="PF00534">
    <property type="entry name" value="Glycos_transf_1"/>
    <property type="match status" value="1"/>
</dbReference>
<organism evidence="4 5">
    <name type="scientific">Halorubrum coriense DSM 10284</name>
    <dbReference type="NCBI Taxonomy" id="1227466"/>
    <lineage>
        <taxon>Archaea</taxon>
        <taxon>Methanobacteriati</taxon>
        <taxon>Methanobacteriota</taxon>
        <taxon>Stenosarchaea group</taxon>
        <taxon>Halobacteria</taxon>
        <taxon>Halobacteriales</taxon>
        <taxon>Haloferacaceae</taxon>
        <taxon>Halorubrum</taxon>
    </lineage>
</organism>
<dbReference type="InterPro" id="IPR001296">
    <property type="entry name" value="Glyco_trans_1"/>
</dbReference>
<dbReference type="CDD" id="cd03794">
    <property type="entry name" value="GT4_WbuB-like"/>
    <property type="match status" value="1"/>
</dbReference>
<dbReference type="Pfam" id="PF13579">
    <property type="entry name" value="Glyco_trans_4_4"/>
    <property type="match status" value="1"/>
</dbReference>
<evidence type="ECO:0000313" key="5">
    <source>
        <dbReference type="Proteomes" id="UP000011509"/>
    </source>
</evidence>
<dbReference type="PANTHER" id="PTHR46401">
    <property type="entry name" value="GLYCOSYLTRANSFERASE WBBK-RELATED"/>
    <property type="match status" value="1"/>
</dbReference>